<keyword evidence="11" id="KW-1185">Reference proteome</keyword>
<evidence type="ECO:0000256" key="3">
    <source>
        <dbReference type="ARBA" id="ARBA00022679"/>
    </source>
</evidence>
<dbReference type="InterPro" id="IPR017441">
    <property type="entry name" value="Protein_kinase_ATP_BS"/>
</dbReference>
<dbReference type="GO" id="GO:0080090">
    <property type="term" value="P:regulation of primary metabolic process"/>
    <property type="evidence" value="ECO:0007669"/>
    <property type="project" value="UniProtKB-ARBA"/>
</dbReference>
<dbReference type="AlphaFoldDB" id="A0A8J4PQF2"/>
<keyword evidence="6 7" id="KW-0067">ATP-binding</keyword>
<evidence type="ECO:0000256" key="8">
    <source>
        <dbReference type="RuleBase" id="RU000304"/>
    </source>
</evidence>
<evidence type="ECO:0000259" key="9">
    <source>
        <dbReference type="PROSITE" id="PS50011"/>
    </source>
</evidence>
<dbReference type="InterPro" id="IPR050108">
    <property type="entry name" value="CDK"/>
</dbReference>
<comment type="similarity">
    <text evidence="1">Belongs to the protein kinase superfamily. CMGC Ser/Thr protein kinase family. CDC2/CDKX subfamily.</text>
</comment>
<dbReference type="InterPro" id="IPR011009">
    <property type="entry name" value="Kinase-like_dom_sf"/>
</dbReference>
<dbReference type="PROSITE" id="PS50011">
    <property type="entry name" value="PROTEIN_KINASE_DOM"/>
    <property type="match status" value="1"/>
</dbReference>
<accession>A0A8J4PQF2</accession>
<name>A0A8J4PQF2_9MYCE</name>
<dbReference type="GO" id="GO:0005634">
    <property type="term" value="C:nucleus"/>
    <property type="evidence" value="ECO:0007669"/>
    <property type="project" value="UniProtKB-ARBA"/>
</dbReference>
<dbReference type="GO" id="GO:0004674">
    <property type="term" value="F:protein serine/threonine kinase activity"/>
    <property type="evidence" value="ECO:0007669"/>
    <property type="project" value="UniProtKB-KW"/>
</dbReference>
<dbReference type="Gene3D" id="3.30.200.20">
    <property type="entry name" value="Phosphorylase Kinase, domain 1"/>
    <property type="match status" value="1"/>
</dbReference>
<evidence type="ECO:0000256" key="5">
    <source>
        <dbReference type="ARBA" id="ARBA00022777"/>
    </source>
</evidence>
<evidence type="ECO:0000256" key="4">
    <source>
        <dbReference type="ARBA" id="ARBA00022741"/>
    </source>
</evidence>
<dbReference type="Gene3D" id="1.10.510.10">
    <property type="entry name" value="Transferase(Phosphotransferase) domain 1"/>
    <property type="match status" value="1"/>
</dbReference>
<dbReference type="OrthoDB" id="1732493at2759"/>
<keyword evidence="4 7" id="KW-0547">Nucleotide-binding</keyword>
<sequence length="263" mass="30029">MIEFKNVDLEKGIRSISDFVKLDSIGEGTYGIVYKGRDKKNGNIVAIKKIKMEQEKDGMPLTSLREIQLLKEMKHPNVVSLLEVVVGSSLDSIYLVFEYIEHDFAALIDFNNKPFKESEIKCFLLQLLRGIEYLHSHYIIHRDLKCSNLLYSDSGYLKLADFGLARKFGYPIDNITPKVVTLWYRAPELLLGAEKYSSSVDIWSIGCIFGELLLGYPLASAKNEIDQIRQIFDLLGDPNEIIWPGFSSLPNSKKIIHLFKTFL</sequence>
<reference evidence="10" key="1">
    <citation type="submission" date="2020-01" db="EMBL/GenBank/DDBJ databases">
        <title>Development of genomics and gene disruption for Polysphondylium violaceum indicates a role for the polyketide synthase stlB in stalk morphogenesis.</title>
        <authorList>
            <person name="Narita B."/>
            <person name="Kawabe Y."/>
            <person name="Kin K."/>
            <person name="Saito T."/>
            <person name="Gibbs R."/>
            <person name="Kuspa A."/>
            <person name="Muzny D."/>
            <person name="Queller D."/>
            <person name="Richards S."/>
            <person name="Strassman J."/>
            <person name="Sucgang R."/>
            <person name="Worley K."/>
            <person name="Schaap P."/>
        </authorList>
    </citation>
    <scope>NUCLEOTIDE SEQUENCE</scope>
    <source>
        <strain evidence="10">QSvi11</strain>
    </source>
</reference>
<keyword evidence="5" id="KW-0418">Kinase</keyword>
<gene>
    <name evidence="10" type="ORF">CYY_007776</name>
</gene>
<comment type="caution">
    <text evidence="10">The sequence shown here is derived from an EMBL/GenBank/DDBJ whole genome shotgun (WGS) entry which is preliminary data.</text>
</comment>
<keyword evidence="2 8" id="KW-0723">Serine/threonine-protein kinase</keyword>
<dbReference type="FunFam" id="3.30.200.20:FF:000172">
    <property type="entry name" value="cyclin-dependent kinase G-2 isoform X1"/>
    <property type="match status" value="1"/>
</dbReference>
<keyword evidence="3" id="KW-0808">Transferase</keyword>
<evidence type="ECO:0000256" key="6">
    <source>
        <dbReference type="ARBA" id="ARBA00022840"/>
    </source>
</evidence>
<dbReference type="EMBL" id="AJWJ01000433">
    <property type="protein sequence ID" value="KAF2070910.1"/>
    <property type="molecule type" value="Genomic_DNA"/>
</dbReference>
<dbReference type="InterPro" id="IPR008271">
    <property type="entry name" value="Ser/Thr_kinase_AS"/>
</dbReference>
<dbReference type="PROSITE" id="PS00107">
    <property type="entry name" value="PROTEIN_KINASE_ATP"/>
    <property type="match status" value="1"/>
</dbReference>
<evidence type="ECO:0000256" key="7">
    <source>
        <dbReference type="PROSITE-ProRule" id="PRU10141"/>
    </source>
</evidence>
<feature type="binding site" evidence="7">
    <location>
        <position position="49"/>
    </location>
    <ligand>
        <name>ATP</name>
        <dbReference type="ChEBI" id="CHEBI:30616"/>
    </ligand>
</feature>
<evidence type="ECO:0000256" key="1">
    <source>
        <dbReference type="ARBA" id="ARBA00006485"/>
    </source>
</evidence>
<evidence type="ECO:0000313" key="10">
    <source>
        <dbReference type="EMBL" id="KAF2070910.1"/>
    </source>
</evidence>
<dbReference type="SMART" id="SM00220">
    <property type="entry name" value="S_TKc"/>
    <property type="match status" value="1"/>
</dbReference>
<dbReference type="Proteomes" id="UP000695562">
    <property type="component" value="Unassembled WGS sequence"/>
</dbReference>
<proteinExistence type="inferred from homology"/>
<dbReference type="PANTHER" id="PTHR24056">
    <property type="entry name" value="CELL DIVISION PROTEIN KINASE"/>
    <property type="match status" value="1"/>
</dbReference>
<evidence type="ECO:0000313" key="11">
    <source>
        <dbReference type="Proteomes" id="UP000695562"/>
    </source>
</evidence>
<dbReference type="GO" id="GO:0005524">
    <property type="term" value="F:ATP binding"/>
    <property type="evidence" value="ECO:0007669"/>
    <property type="project" value="UniProtKB-UniRule"/>
</dbReference>
<dbReference type="FunFam" id="1.10.510.10:FF:000624">
    <property type="entry name" value="Mitogen-activated protein kinase"/>
    <property type="match status" value="1"/>
</dbReference>
<dbReference type="PROSITE" id="PS00108">
    <property type="entry name" value="PROTEIN_KINASE_ST"/>
    <property type="match status" value="1"/>
</dbReference>
<dbReference type="PANTHER" id="PTHR24056:SF107">
    <property type="entry name" value="CYCLIN-DEPENDENT KINASE 11A-RELATED"/>
    <property type="match status" value="1"/>
</dbReference>
<organism evidence="10 11">
    <name type="scientific">Polysphondylium violaceum</name>
    <dbReference type="NCBI Taxonomy" id="133409"/>
    <lineage>
        <taxon>Eukaryota</taxon>
        <taxon>Amoebozoa</taxon>
        <taxon>Evosea</taxon>
        <taxon>Eumycetozoa</taxon>
        <taxon>Dictyostelia</taxon>
        <taxon>Dictyosteliales</taxon>
        <taxon>Dictyosteliaceae</taxon>
        <taxon>Polysphondylium</taxon>
    </lineage>
</organism>
<dbReference type="InterPro" id="IPR000719">
    <property type="entry name" value="Prot_kinase_dom"/>
</dbReference>
<dbReference type="SUPFAM" id="SSF56112">
    <property type="entry name" value="Protein kinase-like (PK-like)"/>
    <property type="match status" value="1"/>
</dbReference>
<dbReference type="GO" id="GO:0007346">
    <property type="term" value="P:regulation of mitotic cell cycle"/>
    <property type="evidence" value="ECO:0007669"/>
    <property type="project" value="TreeGrafter"/>
</dbReference>
<dbReference type="GO" id="GO:0010556">
    <property type="term" value="P:regulation of macromolecule biosynthetic process"/>
    <property type="evidence" value="ECO:0007669"/>
    <property type="project" value="UniProtKB-ARBA"/>
</dbReference>
<feature type="domain" description="Protein kinase" evidence="9">
    <location>
        <begin position="19"/>
        <end position="263"/>
    </location>
</feature>
<dbReference type="Pfam" id="PF00069">
    <property type="entry name" value="Pkinase"/>
    <property type="match status" value="1"/>
</dbReference>
<evidence type="ECO:0000256" key="2">
    <source>
        <dbReference type="ARBA" id="ARBA00022527"/>
    </source>
</evidence>
<protein>
    <recommendedName>
        <fullName evidence="9">Protein kinase domain-containing protein</fullName>
    </recommendedName>
</protein>